<dbReference type="EMBL" id="CM046396">
    <property type="protein sequence ID" value="KAI8540488.1"/>
    <property type="molecule type" value="Genomic_DNA"/>
</dbReference>
<dbReference type="Proteomes" id="UP001062846">
    <property type="component" value="Chromosome 9"/>
</dbReference>
<reference evidence="1" key="1">
    <citation type="submission" date="2022-02" db="EMBL/GenBank/DDBJ databases">
        <title>Plant Genome Project.</title>
        <authorList>
            <person name="Zhang R.-G."/>
        </authorList>
    </citation>
    <scope>NUCLEOTIDE SEQUENCE</scope>
    <source>
        <strain evidence="1">AT1</strain>
    </source>
</reference>
<keyword evidence="2" id="KW-1185">Reference proteome</keyword>
<evidence type="ECO:0000313" key="1">
    <source>
        <dbReference type="EMBL" id="KAI8540488.1"/>
    </source>
</evidence>
<comment type="caution">
    <text evidence="1">The sequence shown here is derived from an EMBL/GenBank/DDBJ whole genome shotgun (WGS) entry which is preliminary data.</text>
</comment>
<evidence type="ECO:0000313" key="2">
    <source>
        <dbReference type="Proteomes" id="UP001062846"/>
    </source>
</evidence>
<name>A0ACC0MJG4_RHOML</name>
<sequence>MGERTMEDMSLPALFEQARRIHLTASESAVDQETVRKGCEALKRCEEMIGKLGLFSSNETKDDISTTNLKYILVPYYLAELTEKIAQDDRIQVVKASQAKLKEFMSFCEAMELVPEEELESSVQGGPNTFADRRAKKIARFKRQRAAESKLLEIKERKERRGRSTKATALSTPVEAVEEDVLDDDGEEEREAWLTTISLAVCKAVDLVEMLKKEEEMLSAIKEKQLQGVGEGDSYIVNLAQSAGYTSYVQGLPTMSIEEAGLREMEMMNKFQERNAKLMEEANSAWYKDNAKSRPGQEEDEDEDNDAAQDKARAWDDWKDDNPRGAGNKKLTPCG</sequence>
<organism evidence="1 2">
    <name type="scientific">Rhododendron molle</name>
    <name type="common">Chinese azalea</name>
    <name type="synonym">Azalea mollis</name>
    <dbReference type="NCBI Taxonomy" id="49168"/>
    <lineage>
        <taxon>Eukaryota</taxon>
        <taxon>Viridiplantae</taxon>
        <taxon>Streptophyta</taxon>
        <taxon>Embryophyta</taxon>
        <taxon>Tracheophyta</taxon>
        <taxon>Spermatophyta</taxon>
        <taxon>Magnoliopsida</taxon>
        <taxon>eudicotyledons</taxon>
        <taxon>Gunneridae</taxon>
        <taxon>Pentapetalae</taxon>
        <taxon>asterids</taxon>
        <taxon>Ericales</taxon>
        <taxon>Ericaceae</taxon>
        <taxon>Ericoideae</taxon>
        <taxon>Rhodoreae</taxon>
        <taxon>Rhododendron</taxon>
    </lineage>
</organism>
<protein>
    <submittedName>
        <fullName evidence="1">Uncharacterized protein</fullName>
    </submittedName>
</protein>
<proteinExistence type="predicted"/>
<accession>A0ACC0MJG4</accession>
<gene>
    <name evidence="1" type="ORF">RHMOL_Rhmol09G0267800</name>
</gene>